<organism evidence="2 3">
    <name type="scientific">Holtiella tumoricola</name>
    <dbReference type="NCBI Taxonomy" id="3018743"/>
    <lineage>
        <taxon>Bacteria</taxon>
        <taxon>Bacillati</taxon>
        <taxon>Bacillota</taxon>
        <taxon>Clostridia</taxon>
        <taxon>Lachnospirales</taxon>
        <taxon>Cellulosilyticaceae</taxon>
        <taxon>Holtiella</taxon>
    </lineage>
</organism>
<accession>A0AA42DK75</accession>
<dbReference type="Pfam" id="PF14478">
    <property type="entry name" value="DUF4430"/>
    <property type="match status" value="1"/>
</dbReference>
<keyword evidence="3" id="KW-1185">Reference proteome</keyword>
<dbReference type="Proteomes" id="UP001169242">
    <property type="component" value="Unassembled WGS sequence"/>
</dbReference>
<name>A0AA42DK75_9FIRM</name>
<dbReference type="RefSeq" id="WP_271011028.1">
    <property type="nucleotide sequence ID" value="NZ_JAQIFT010000012.1"/>
</dbReference>
<evidence type="ECO:0000313" key="2">
    <source>
        <dbReference type="EMBL" id="MDA3730377.1"/>
    </source>
</evidence>
<dbReference type="Gene3D" id="2.170.130.30">
    <property type="match status" value="1"/>
</dbReference>
<dbReference type="AlphaFoldDB" id="A0AA42DK75"/>
<dbReference type="EMBL" id="JAQIFT010000012">
    <property type="protein sequence ID" value="MDA3730377.1"/>
    <property type="molecule type" value="Genomic_DNA"/>
</dbReference>
<proteinExistence type="predicted"/>
<protein>
    <submittedName>
        <fullName evidence="2">DUF4430 domain-containing protein</fullName>
    </submittedName>
</protein>
<dbReference type="InterPro" id="IPR027954">
    <property type="entry name" value="Transcobalamin-like_C"/>
</dbReference>
<evidence type="ECO:0000259" key="1">
    <source>
        <dbReference type="Pfam" id="PF14478"/>
    </source>
</evidence>
<gene>
    <name evidence="2" type="ORF">PBV87_02510</name>
</gene>
<feature type="domain" description="Transcobalamin-like C-terminal" evidence="1">
    <location>
        <begin position="56"/>
        <end position="131"/>
    </location>
</feature>
<evidence type="ECO:0000313" key="3">
    <source>
        <dbReference type="Proteomes" id="UP001169242"/>
    </source>
</evidence>
<reference evidence="2" key="1">
    <citation type="journal article" date="2023" name="Int. J. Syst. Evol. Microbiol.">
        <title>&lt;i&gt;Holtiella tumoricola&lt;/i&gt; gen. nov. sp. nov., isolated from a human clinical sample.</title>
        <authorList>
            <person name="Allen-Vercoe E."/>
            <person name="Daigneault M.C."/>
            <person name="Vancuren S.J."/>
            <person name="Cochrane K."/>
            <person name="O'Neal L.L."/>
            <person name="Sankaranarayanan K."/>
            <person name="Lawson P.A."/>
        </authorList>
    </citation>
    <scope>NUCLEOTIDE SEQUENCE</scope>
    <source>
        <strain evidence="2">CC70A</strain>
    </source>
</reference>
<sequence length="152" mass="16572">MNNLLPLAALGLFYLNHQKASYRQSDSDTMPITFSVLGPSAATILLPPTPEDVTIGDSVLQASIEVFTNQNIPYVLGGKNNNAYITSINNITQNDYGSSSRWFYKVNGTFSSLPPTDYTLKSGDIVEWLYTTNDGIDIGVPFKNTAGKNNTP</sequence>
<comment type="caution">
    <text evidence="2">The sequence shown here is derived from an EMBL/GenBank/DDBJ whole genome shotgun (WGS) entry which is preliminary data.</text>
</comment>